<dbReference type="Proteomes" id="UP000676310">
    <property type="component" value="Unassembled WGS sequence"/>
</dbReference>
<dbReference type="InterPro" id="IPR022703">
    <property type="entry name" value="DUF3533"/>
</dbReference>
<evidence type="ECO:0000256" key="1">
    <source>
        <dbReference type="SAM" id="MobiDB-lite"/>
    </source>
</evidence>
<evidence type="ECO:0000313" key="4">
    <source>
        <dbReference type="EMBL" id="CAG5174775.1"/>
    </source>
</evidence>
<dbReference type="GeneID" id="67019907"/>
<feature type="transmembrane region" description="Helical" evidence="2">
    <location>
        <begin position="407"/>
        <end position="427"/>
    </location>
</feature>
<protein>
    <recommendedName>
        <fullName evidence="3">DUF3533 domain-containing protein</fullName>
    </recommendedName>
</protein>
<dbReference type="AlphaFoldDB" id="A0A8J2I9B8"/>
<name>A0A8J2I9B8_9PLEO</name>
<feature type="region of interest" description="Disordered" evidence="1">
    <location>
        <begin position="16"/>
        <end position="35"/>
    </location>
</feature>
<feature type="transmembrane region" description="Helical" evidence="2">
    <location>
        <begin position="373"/>
        <end position="395"/>
    </location>
</feature>
<proteinExistence type="predicted"/>
<dbReference type="EMBL" id="CAJRGZ010000022">
    <property type="protein sequence ID" value="CAG5174775.1"/>
    <property type="molecule type" value="Genomic_DNA"/>
</dbReference>
<comment type="caution">
    <text evidence="4">The sequence shown here is derived from an EMBL/GenBank/DDBJ whole genome shotgun (WGS) entry which is preliminary data.</text>
</comment>
<feature type="region of interest" description="Disordered" evidence="1">
    <location>
        <begin position="510"/>
        <end position="529"/>
    </location>
</feature>
<dbReference type="PANTHER" id="PTHR34814:SF1">
    <property type="entry name" value="NITROSOGUANIDINE RESISTANCE PROTEIN SNG1"/>
    <property type="match status" value="1"/>
</dbReference>
<dbReference type="Pfam" id="PF12051">
    <property type="entry name" value="DUF3533"/>
    <property type="match status" value="2"/>
</dbReference>
<keyword evidence="2" id="KW-1133">Transmembrane helix</keyword>
<dbReference type="OrthoDB" id="2140105at2759"/>
<keyword evidence="2" id="KW-0472">Membrane</keyword>
<keyword evidence="2" id="KW-0812">Transmembrane</keyword>
<sequence length="529" mass="58955">MSQPMLGCQIAPQYHHEYDSSSSGDSDTGERALAATDSACAQQEATIFQSETNNGINSVSSRPTTLQRGRTKSSRRIELEQKPVGFFHSSMAGVRLHVIKLWFRTNLILAIAIMAFLCLFWGALFRQNANVKSLSIWVVDFDGQPPYAGVTPFVGPFVTQAIHDIIDEGGVVPGYTFASPGDFDNDPLRVRDNVYDFHAWAAVIINPNATAMLEAAVRQGNASYDPLGACQIIYNSARDQTTSSTYILPSMNTLQKRVVTDFGRAWITHLLQNNLSVIDMHVDVSPQALAPGIEFAVYDLRPFGPSIATPAYLSPRGHPPLHFYQLIIWRYVATVASYFLLSLVYSLVSLAFLMPMDHPKAAHDQPANNPNAYGSGTFVVYWMVNWIGMTAFGLASENMAMLLGTPWTALWLIFWVISNVATGFYALELAPGFYRWGYGWPMHNVVELTRSILFDLHPRVGLNFGVLFAWVTTGTVLFPLCCYYMRWNTARAKKNAAKAEADWHARMEKEREEPGLLARVTTLGDKRGR</sequence>
<dbReference type="PANTHER" id="PTHR34814">
    <property type="entry name" value="NITROSOGUANIDINE RESISTANCE PROTEIN SNG1"/>
    <property type="match status" value="1"/>
</dbReference>
<evidence type="ECO:0000256" key="2">
    <source>
        <dbReference type="SAM" id="Phobius"/>
    </source>
</evidence>
<feature type="transmembrane region" description="Helical" evidence="2">
    <location>
        <begin position="101"/>
        <end position="125"/>
    </location>
</feature>
<dbReference type="InterPro" id="IPR053001">
    <property type="entry name" value="MNNG_permease-like"/>
</dbReference>
<gene>
    <name evidence="4" type="ORF">ALTATR162_LOCUS7861</name>
</gene>
<feature type="transmembrane region" description="Helical" evidence="2">
    <location>
        <begin position="331"/>
        <end position="353"/>
    </location>
</feature>
<dbReference type="RefSeq" id="XP_043171424.1">
    <property type="nucleotide sequence ID" value="XM_043315489.1"/>
</dbReference>
<organism evidence="4 5">
    <name type="scientific">Alternaria atra</name>
    <dbReference type="NCBI Taxonomy" id="119953"/>
    <lineage>
        <taxon>Eukaryota</taxon>
        <taxon>Fungi</taxon>
        <taxon>Dikarya</taxon>
        <taxon>Ascomycota</taxon>
        <taxon>Pezizomycotina</taxon>
        <taxon>Dothideomycetes</taxon>
        <taxon>Pleosporomycetidae</taxon>
        <taxon>Pleosporales</taxon>
        <taxon>Pleosporineae</taxon>
        <taxon>Pleosporaceae</taxon>
        <taxon>Alternaria</taxon>
        <taxon>Alternaria sect. Ulocladioides</taxon>
    </lineage>
</organism>
<accession>A0A8J2I9B8</accession>
<feature type="domain" description="DUF3533" evidence="3">
    <location>
        <begin position="106"/>
        <end position="310"/>
    </location>
</feature>
<feature type="transmembrane region" description="Helical" evidence="2">
    <location>
        <begin position="464"/>
        <end position="485"/>
    </location>
</feature>
<feature type="compositionally biased region" description="Polar residues" evidence="1">
    <location>
        <begin position="52"/>
        <end position="68"/>
    </location>
</feature>
<dbReference type="GO" id="GO:0016020">
    <property type="term" value="C:membrane"/>
    <property type="evidence" value="ECO:0007669"/>
    <property type="project" value="TreeGrafter"/>
</dbReference>
<evidence type="ECO:0000259" key="3">
    <source>
        <dbReference type="Pfam" id="PF12051"/>
    </source>
</evidence>
<feature type="domain" description="DUF3533" evidence="3">
    <location>
        <begin position="318"/>
        <end position="475"/>
    </location>
</feature>
<evidence type="ECO:0000313" key="5">
    <source>
        <dbReference type="Proteomes" id="UP000676310"/>
    </source>
</evidence>
<keyword evidence="5" id="KW-1185">Reference proteome</keyword>
<feature type="region of interest" description="Disordered" evidence="1">
    <location>
        <begin position="52"/>
        <end position="73"/>
    </location>
</feature>
<reference evidence="4" key="1">
    <citation type="submission" date="2021-05" db="EMBL/GenBank/DDBJ databases">
        <authorList>
            <person name="Stam R."/>
        </authorList>
    </citation>
    <scope>NUCLEOTIDE SEQUENCE</scope>
    <source>
        <strain evidence="4">CS162</strain>
    </source>
</reference>